<feature type="transmembrane region" description="Helical" evidence="9">
    <location>
        <begin position="151"/>
        <end position="171"/>
    </location>
</feature>
<name>A0ABU9HC99_9GAMM</name>
<keyword evidence="5 9" id="KW-0169">Cobalamin biosynthesis</keyword>
<reference evidence="10 11" key="1">
    <citation type="submission" date="2024-02" db="EMBL/GenBank/DDBJ databases">
        <title>Bacteria isolated from the canopy kelp, Nereocystis luetkeana.</title>
        <authorList>
            <person name="Pfister C.A."/>
            <person name="Younker I.T."/>
            <person name="Light S.H."/>
        </authorList>
    </citation>
    <scope>NUCLEOTIDE SEQUENCE [LARGE SCALE GENOMIC DNA]</scope>
    <source>
        <strain evidence="10 11">TI.2.07</strain>
    </source>
</reference>
<dbReference type="NCBIfam" id="TIGR00380">
    <property type="entry name" value="cobal_cbiB"/>
    <property type="match status" value="1"/>
</dbReference>
<keyword evidence="11" id="KW-1185">Reference proteome</keyword>
<gene>
    <name evidence="10" type="primary">cbiB</name>
    <name evidence="9" type="synonym">cobD</name>
    <name evidence="10" type="ORF">V6255_10210</name>
</gene>
<dbReference type="PANTHER" id="PTHR34308">
    <property type="entry name" value="COBALAMIN BIOSYNTHESIS PROTEIN CBIB"/>
    <property type="match status" value="1"/>
</dbReference>
<keyword evidence="7 9" id="KW-1133">Transmembrane helix</keyword>
<protein>
    <recommendedName>
        <fullName evidence="9">Cobalamin biosynthesis protein CobD</fullName>
    </recommendedName>
</protein>
<keyword evidence="4 9" id="KW-1003">Cell membrane</keyword>
<evidence type="ECO:0000256" key="5">
    <source>
        <dbReference type="ARBA" id="ARBA00022573"/>
    </source>
</evidence>
<dbReference type="Pfam" id="PF03186">
    <property type="entry name" value="CobD_Cbib"/>
    <property type="match status" value="1"/>
</dbReference>
<proteinExistence type="inferred from homology"/>
<sequence length="307" mass="34316">MIVFFTLVMALIIDHFIGEPNRYHPLIIFGNVANKLEKKFNKGNDQQRFINGAVAWALLVLPIPLIYFIIMWLLPGYLVVLINIYVVYWAVALNSLNAHGMQIYHPLNNDDLSQAQHFCSYIVSRDTSQLDAQAISRATTESMLENGHDGVTATLIYFVIGGAPLVIIHRLSNTLDAMWGYRTEQFNYFGKCSARMDDLLGFVSAKITTLLFVVIGLFNSTAKKALINAYQQSLEYKSHNGGWVMASGATVIKTCLGGSAVYFGKTVVSPQLGEGEVVQSKHIKASLRLVKQAVILWILIIFVWSFF</sequence>
<evidence type="ECO:0000256" key="1">
    <source>
        <dbReference type="ARBA" id="ARBA00004651"/>
    </source>
</evidence>
<evidence type="ECO:0000256" key="6">
    <source>
        <dbReference type="ARBA" id="ARBA00022692"/>
    </source>
</evidence>
<dbReference type="PANTHER" id="PTHR34308:SF1">
    <property type="entry name" value="COBALAMIN BIOSYNTHESIS PROTEIN CBIB"/>
    <property type="match status" value="1"/>
</dbReference>
<evidence type="ECO:0000256" key="7">
    <source>
        <dbReference type="ARBA" id="ARBA00022989"/>
    </source>
</evidence>
<feature type="transmembrane region" description="Helical" evidence="9">
    <location>
        <begin position="49"/>
        <end position="70"/>
    </location>
</feature>
<dbReference type="Proteomes" id="UP001366060">
    <property type="component" value="Unassembled WGS sequence"/>
</dbReference>
<evidence type="ECO:0000313" key="11">
    <source>
        <dbReference type="Proteomes" id="UP001366060"/>
    </source>
</evidence>
<organism evidence="10 11">
    <name type="scientific">Psychromonas arctica</name>
    <dbReference type="NCBI Taxonomy" id="168275"/>
    <lineage>
        <taxon>Bacteria</taxon>
        <taxon>Pseudomonadati</taxon>
        <taxon>Pseudomonadota</taxon>
        <taxon>Gammaproteobacteria</taxon>
        <taxon>Alteromonadales</taxon>
        <taxon>Psychromonadaceae</taxon>
        <taxon>Psychromonas</taxon>
    </lineage>
</organism>
<keyword evidence="8 9" id="KW-0472">Membrane</keyword>
<dbReference type="HAMAP" id="MF_00024">
    <property type="entry name" value="CobD_CbiB"/>
    <property type="match status" value="1"/>
</dbReference>
<evidence type="ECO:0000256" key="3">
    <source>
        <dbReference type="ARBA" id="ARBA00006263"/>
    </source>
</evidence>
<comment type="subcellular location">
    <subcellularLocation>
        <location evidence="1 9">Cell membrane</location>
        <topology evidence="1 9">Multi-pass membrane protein</topology>
    </subcellularLocation>
</comment>
<feature type="transmembrane region" description="Helical" evidence="9">
    <location>
        <begin position="199"/>
        <end position="218"/>
    </location>
</feature>
<dbReference type="RefSeq" id="WP_341628058.1">
    <property type="nucleotide sequence ID" value="NZ_JBAKBA010000021.1"/>
</dbReference>
<evidence type="ECO:0000256" key="9">
    <source>
        <dbReference type="HAMAP-Rule" id="MF_00024"/>
    </source>
</evidence>
<feature type="transmembrane region" description="Helical" evidence="9">
    <location>
        <begin position="76"/>
        <end position="96"/>
    </location>
</feature>
<feature type="transmembrane region" description="Helical" evidence="9">
    <location>
        <begin position="289"/>
        <end position="306"/>
    </location>
</feature>
<evidence type="ECO:0000313" key="10">
    <source>
        <dbReference type="EMBL" id="MEL0659509.1"/>
    </source>
</evidence>
<comment type="function">
    <text evidence="9">Converts cobyric acid to cobinamide by the addition of aminopropanol on the F carboxylic group.</text>
</comment>
<comment type="similarity">
    <text evidence="3 9">Belongs to the CobD/CbiB family.</text>
</comment>
<comment type="caution">
    <text evidence="10">The sequence shown here is derived from an EMBL/GenBank/DDBJ whole genome shotgun (WGS) entry which is preliminary data.</text>
</comment>
<accession>A0ABU9HC99</accession>
<evidence type="ECO:0000256" key="4">
    <source>
        <dbReference type="ARBA" id="ARBA00022475"/>
    </source>
</evidence>
<dbReference type="InterPro" id="IPR004485">
    <property type="entry name" value="Cobalamin_biosynth_CobD/CbiB"/>
</dbReference>
<dbReference type="EMBL" id="JBAKBA010000021">
    <property type="protein sequence ID" value="MEL0659509.1"/>
    <property type="molecule type" value="Genomic_DNA"/>
</dbReference>
<comment type="pathway">
    <text evidence="2 9">Cofactor biosynthesis; adenosylcobalamin biosynthesis.</text>
</comment>
<evidence type="ECO:0000256" key="8">
    <source>
        <dbReference type="ARBA" id="ARBA00023136"/>
    </source>
</evidence>
<evidence type="ECO:0000256" key="2">
    <source>
        <dbReference type="ARBA" id="ARBA00004953"/>
    </source>
</evidence>
<keyword evidence="6 9" id="KW-0812">Transmembrane</keyword>